<dbReference type="OrthoDB" id="286297at2759"/>
<dbReference type="InParanoid" id="A0A0V0QJI1"/>
<proteinExistence type="predicted"/>
<evidence type="ECO:0000313" key="1">
    <source>
        <dbReference type="EMBL" id="KRX02499.1"/>
    </source>
</evidence>
<organism evidence="1 2">
    <name type="scientific">Pseudocohnilembus persalinus</name>
    <name type="common">Ciliate</name>
    <dbReference type="NCBI Taxonomy" id="266149"/>
    <lineage>
        <taxon>Eukaryota</taxon>
        <taxon>Sar</taxon>
        <taxon>Alveolata</taxon>
        <taxon>Ciliophora</taxon>
        <taxon>Intramacronucleata</taxon>
        <taxon>Oligohymenophorea</taxon>
        <taxon>Scuticociliatia</taxon>
        <taxon>Philasterida</taxon>
        <taxon>Pseudocohnilembidae</taxon>
        <taxon>Pseudocohnilembus</taxon>
    </lineage>
</organism>
<reference evidence="1 2" key="1">
    <citation type="journal article" date="2015" name="Sci. Rep.">
        <title>Genome of the facultative scuticociliatosis pathogen Pseudocohnilembus persalinus provides insight into its virulence through horizontal gene transfer.</title>
        <authorList>
            <person name="Xiong J."/>
            <person name="Wang G."/>
            <person name="Cheng J."/>
            <person name="Tian M."/>
            <person name="Pan X."/>
            <person name="Warren A."/>
            <person name="Jiang C."/>
            <person name="Yuan D."/>
            <person name="Miao W."/>
        </authorList>
    </citation>
    <scope>NUCLEOTIDE SEQUENCE [LARGE SCALE GENOMIC DNA]</scope>
    <source>
        <strain evidence="1">36N120E</strain>
    </source>
</reference>
<comment type="caution">
    <text evidence="1">The sequence shown here is derived from an EMBL/GenBank/DDBJ whole genome shotgun (WGS) entry which is preliminary data.</text>
</comment>
<dbReference type="AlphaFoldDB" id="A0A0V0QJI1"/>
<dbReference type="EMBL" id="LDAU01000154">
    <property type="protein sequence ID" value="KRX02499.1"/>
    <property type="molecule type" value="Genomic_DNA"/>
</dbReference>
<gene>
    <name evidence="1" type="ORF">PPERSA_11839</name>
</gene>
<keyword evidence="2" id="KW-1185">Reference proteome</keyword>
<protein>
    <submittedName>
        <fullName evidence="1">Uncharacterized protein</fullName>
    </submittedName>
</protein>
<dbReference type="Proteomes" id="UP000054937">
    <property type="component" value="Unassembled WGS sequence"/>
</dbReference>
<name>A0A0V0QJI1_PSEPJ</name>
<sequence>MYEKNKIKSAHDLRGCLIANMLSVISNEGSDFQIITQISQMGQENMFLIYCRLLEILESCDNLDSIMDVQYIKEHAFKEIIKEFDDKNPKQRNQDSNVFNVMQDNTTTYIPEYPIPNLIPLIKTSSINQLFRGSKLSMKGQLFTSEQTKAYELSLQEILIKIKENEFRLHQEPLRFLIMGGDSELQSLVQAIGTQFEKKGMAHLFKSLDYKIFLVPQKRFNLAQFIASQDPWYLRNLYYPFKEDVLVPKLDETSEKKENKHYEHDKQHNILFPYELKLKLLHTYIREAEKVYNCKVYKISCKYAPKTNSNNQMMNNKQGLNTEQLPVIYFCQYLEIGASVEAELQRFNKKGEKKEKEYQNLYDLKEKGNLKFSYHDLTLKVQTMDFVGNISETESSGKLQIHNLRLNNVYKDYFEGNMPYPHTKWLELAYITHENSKIFDNNLNEKNLFKKYERKQLQCAFKALFTSMSVHNMTIIDESQKGFDILVDGKIIQGLVELKVEPLEQKIRYENQKKNKDINKLYQNQEETIELNLPIMTFLPLNL</sequence>
<accession>A0A0V0QJI1</accession>
<evidence type="ECO:0000313" key="2">
    <source>
        <dbReference type="Proteomes" id="UP000054937"/>
    </source>
</evidence>